<organism evidence="1">
    <name type="scientific">Ignavibacterium album</name>
    <dbReference type="NCBI Taxonomy" id="591197"/>
    <lineage>
        <taxon>Bacteria</taxon>
        <taxon>Pseudomonadati</taxon>
        <taxon>Ignavibacteriota</taxon>
        <taxon>Ignavibacteria</taxon>
        <taxon>Ignavibacteriales</taxon>
        <taxon>Ignavibacteriaceae</taxon>
        <taxon>Ignavibacterium</taxon>
    </lineage>
</organism>
<accession>A0A7V3E7H7</accession>
<evidence type="ECO:0000313" key="1">
    <source>
        <dbReference type="EMBL" id="HFI91353.1"/>
    </source>
</evidence>
<comment type="caution">
    <text evidence="1">The sequence shown here is derived from an EMBL/GenBank/DDBJ whole genome shotgun (WGS) entry which is preliminary data.</text>
</comment>
<gene>
    <name evidence="1" type="ORF">ENS31_07440</name>
</gene>
<dbReference type="AlphaFoldDB" id="A0A7V3E7H7"/>
<protein>
    <submittedName>
        <fullName evidence="1">Uncharacterized protein</fullName>
    </submittedName>
</protein>
<name>A0A7V3E7H7_9BACT</name>
<proteinExistence type="predicted"/>
<sequence>MLPTLIDKKFYMNKHSENERVFIVFSGKEIKEHPFELFKSEHSIQNFINNKENLDSKIEWALEYEMIYNSYLFES</sequence>
<dbReference type="EMBL" id="DSUJ01000008">
    <property type="protein sequence ID" value="HFI91353.1"/>
    <property type="molecule type" value="Genomic_DNA"/>
</dbReference>
<reference evidence="1" key="1">
    <citation type="journal article" date="2020" name="mSystems">
        <title>Genome- and Community-Level Interaction Insights into Carbon Utilization and Element Cycling Functions of Hydrothermarchaeota in Hydrothermal Sediment.</title>
        <authorList>
            <person name="Zhou Z."/>
            <person name="Liu Y."/>
            <person name="Xu W."/>
            <person name="Pan J."/>
            <person name="Luo Z.H."/>
            <person name="Li M."/>
        </authorList>
    </citation>
    <scope>NUCLEOTIDE SEQUENCE [LARGE SCALE GENOMIC DNA]</scope>
    <source>
        <strain evidence="1">SpSt-479</strain>
    </source>
</reference>